<accession>A0A1V9YKR8</accession>
<reference evidence="1 2" key="1">
    <citation type="journal article" date="2014" name="Genome Biol. Evol.">
        <title>The secreted proteins of Achlya hypogyna and Thraustotheca clavata identify the ancestral oomycete secretome and reveal gene acquisitions by horizontal gene transfer.</title>
        <authorList>
            <person name="Misner I."/>
            <person name="Blouin N."/>
            <person name="Leonard G."/>
            <person name="Richards T.A."/>
            <person name="Lane C.E."/>
        </authorList>
    </citation>
    <scope>NUCLEOTIDE SEQUENCE [LARGE SCALE GENOMIC DNA]</scope>
    <source>
        <strain evidence="1 2">ATCC 48635</strain>
    </source>
</reference>
<keyword evidence="2" id="KW-1185">Reference proteome</keyword>
<evidence type="ECO:0000313" key="1">
    <source>
        <dbReference type="EMBL" id="OQR86298.1"/>
    </source>
</evidence>
<protein>
    <submittedName>
        <fullName evidence="1">Uncharacterized protein</fullName>
    </submittedName>
</protein>
<gene>
    <name evidence="1" type="ORF">ACHHYP_10708</name>
</gene>
<sequence>MDMDAGRLLLGRPSTEPLLLLDLALRAYEAIGADLVHVEREDVAWSELCRNIIAKLLVIVGVELLLQYVLPESLSALSEFNLFLLIVELGAVSWIDYCANEFL</sequence>
<organism evidence="1 2">
    <name type="scientific">Achlya hypogyna</name>
    <name type="common">Oomycete</name>
    <name type="synonym">Protoachlya hypogyna</name>
    <dbReference type="NCBI Taxonomy" id="1202772"/>
    <lineage>
        <taxon>Eukaryota</taxon>
        <taxon>Sar</taxon>
        <taxon>Stramenopiles</taxon>
        <taxon>Oomycota</taxon>
        <taxon>Saprolegniomycetes</taxon>
        <taxon>Saprolegniales</taxon>
        <taxon>Achlyaceae</taxon>
        <taxon>Achlya</taxon>
    </lineage>
</organism>
<dbReference type="Proteomes" id="UP000243579">
    <property type="component" value="Unassembled WGS sequence"/>
</dbReference>
<name>A0A1V9YKR8_ACHHY</name>
<proteinExistence type="predicted"/>
<dbReference type="AlphaFoldDB" id="A0A1V9YKR8"/>
<comment type="caution">
    <text evidence="1">The sequence shown here is derived from an EMBL/GenBank/DDBJ whole genome shotgun (WGS) entry which is preliminary data.</text>
</comment>
<evidence type="ECO:0000313" key="2">
    <source>
        <dbReference type="Proteomes" id="UP000243579"/>
    </source>
</evidence>
<dbReference type="EMBL" id="JNBR01001519">
    <property type="protein sequence ID" value="OQR86298.1"/>
    <property type="molecule type" value="Genomic_DNA"/>
</dbReference>